<organism evidence="1 2">
    <name type="scientific">Pleurodeles waltl</name>
    <name type="common">Iberian ribbed newt</name>
    <dbReference type="NCBI Taxonomy" id="8319"/>
    <lineage>
        <taxon>Eukaryota</taxon>
        <taxon>Metazoa</taxon>
        <taxon>Chordata</taxon>
        <taxon>Craniata</taxon>
        <taxon>Vertebrata</taxon>
        <taxon>Euteleostomi</taxon>
        <taxon>Amphibia</taxon>
        <taxon>Batrachia</taxon>
        <taxon>Caudata</taxon>
        <taxon>Salamandroidea</taxon>
        <taxon>Salamandridae</taxon>
        <taxon>Pleurodelinae</taxon>
        <taxon>Pleurodeles</taxon>
    </lineage>
</organism>
<dbReference type="EMBL" id="JANPWB010000014">
    <property type="protein sequence ID" value="KAJ1102161.1"/>
    <property type="molecule type" value="Genomic_DNA"/>
</dbReference>
<accession>A0AAV7MFU0</accession>
<keyword evidence="2" id="KW-1185">Reference proteome</keyword>
<proteinExistence type="predicted"/>
<evidence type="ECO:0000313" key="1">
    <source>
        <dbReference type="EMBL" id="KAJ1102161.1"/>
    </source>
</evidence>
<gene>
    <name evidence="1" type="ORF">NDU88_007215</name>
</gene>
<evidence type="ECO:0000313" key="2">
    <source>
        <dbReference type="Proteomes" id="UP001066276"/>
    </source>
</evidence>
<dbReference type="AlphaFoldDB" id="A0AAV7MFU0"/>
<protein>
    <submittedName>
        <fullName evidence="1">Uncharacterized protein</fullName>
    </submittedName>
</protein>
<sequence length="66" mass="6985">MTAKEILPGCGGPRSFQLPDCSSRSPTSARLENQNLPAAAGNKSCSVARTMLLRSSSLTIRYATLT</sequence>
<dbReference type="Proteomes" id="UP001066276">
    <property type="component" value="Chromosome 10"/>
</dbReference>
<comment type="caution">
    <text evidence="1">The sequence shown here is derived from an EMBL/GenBank/DDBJ whole genome shotgun (WGS) entry which is preliminary data.</text>
</comment>
<reference evidence="1" key="1">
    <citation type="journal article" date="2022" name="bioRxiv">
        <title>Sequencing and chromosome-scale assembly of the giantPleurodeles waltlgenome.</title>
        <authorList>
            <person name="Brown T."/>
            <person name="Elewa A."/>
            <person name="Iarovenko S."/>
            <person name="Subramanian E."/>
            <person name="Araus A.J."/>
            <person name="Petzold A."/>
            <person name="Susuki M."/>
            <person name="Suzuki K.-i.T."/>
            <person name="Hayashi T."/>
            <person name="Toyoda A."/>
            <person name="Oliveira C."/>
            <person name="Osipova E."/>
            <person name="Leigh N.D."/>
            <person name="Simon A."/>
            <person name="Yun M.H."/>
        </authorList>
    </citation>
    <scope>NUCLEOTIDE SEQUENCE</scope>
    <source>
        <strain evidence="1">20211129_DDA</strain>
        <tissue evidence="1">Liver</tissue>
    </source>
</reference>
<name>A0AAV7MFU0_PLEWA</name>